<keyword evidence="4 8" id="KW-0573">Peptidoglycan synthesis</keyword>
<evidence type="ECO:0000256" key="7">
    <source>
        <dbReference type="ARBA" id="ARBA00070053"/>
    </source>
</evidence>
<dbReference type="InParanoid" id="K9TLD8"/>
<name>K9TLD8_9CYAN</name>
<dbReference type="GO" id="GO:0008360">
    <property type="term" value="P:regulation of cell shape"/>
    <property type="evidence" value="ECO:0007669"/>
    <property type="project" value="UniProtKB-KW"/>
</dbReference>
<dbReference type="EC" id="5.1.1.3" evidence="2 8"/>
<reference evidence="10 11" key="1">
    <citation type="submission" date="2012-06" db="EMBL/GenBank/DDBJ databases">
        <title>Finished chromosome of genome of Oscillatoria acuminata PCC 6304.</title>
        <authorList>
            <consortium name="US DOE Joint Genome Institute"/>
            <person name="Gugger M."/>
            <person name="Coursin T."/>
            <person name="Rippka R."/>
            <person name="Tandeau De Marsac N."/>
            <person name="Huntemann M."/>
            <person name="Wei C.-L."/>
            <person name="Han J."/>
            <person name="Detter J.C."/>
            <person name="Han C."/>
            <person name="Tapia R."/>
            <person name="Davenport K."/>
            <person name="Daligault H."/>
            <person name="Erkkila T."/>
            <person name="Gu W."/>
            <person name="Munk A.C.C."/>
            <person name="Teshima H."/>
            <person name="Xu Y."/>
            <person name="Chain P."/>
            <person name="Chen A."/>
            <person name="Krypides N."/>
            <person name="Mavromatis K."/>
            <person name="Markowitz V."/>
            <person name="Szeto E."/>
            <person name="Ivanova N."/>
            <person name="Mikhailova N."/>
            <person name="Ovchinnikova G."/>
            <person name="Pagani I."/>
            <person name="Pati A."/>
            <person name="Goodwin L."/>
            <person name="Peters L."/>
            <person name="Pitluck S."/>
            <person name="Woyke T."/>
            <person name="Kerfeld C."/>
        </authorList>
    </citation>
    <scope>NUCLEOTIDE SEQUENCE [LARGE SCALE GENOMIC DNA]</scope>
    <source>
        <strain evidence="10 11">PCC 6304</strain>
    </source>
</reference>
<feature type="binding site" evidence="8">
    <location>
        <begin position="92"/>
        <end position="93"/>
    </location>
    <ligand>
        <name>substrate</name>
    </ligand>
</feature>
<dbReference type="SUPFAM" id="SSF53681">
    <property type="entry name" value="Aspartate/glutamate racemase"/>
    <property type="match status" value="2"/>
</dbReference>
<dbReference type="HOGENOM" id="CLU_052344_0_2_3"/>
<accession>K9TLD8</accession>
<feature type="active site" description="Proton donor/acceptor" evidence="8">
    <location>
        <position position="232"/>
    </location>
</feature>
<dbReference type="InterPro" id="IPR018187">
    <property type="entry name" value="Asp/Glu_racemase_AS_1"/>
</dbReference>
<dbReference type="HAMAP" id="MF_00258">
    <property type="entry name" value="Glu_racemase"/>
    <property type="match status" value="1"/>
</dbReference>
<proteinExistence type="inferred from homology"/>
<feature type="active site" description="Proton donor/acceptor" evidence="8">
    <location>
        <position position="123"/>
    </location>
</feature>
<comment type="function">
    <text evidence="8">Provides the (R)-glutamate required for cell wall biosynthesis.</text>
</comment>
<dbReference type="GO" id="GO:0071555">
    <property type="term" value="P:cell wall organization"/>
    <property type="evidence" value="ECO:0007669"/>
    <property type="project" value="UniProtKB-KW"/>
</dbReference>
<dbReference type="GO" id="GO:0008881">
    <property type="term" value="F:glutamate racemase activity"/>
    <property type="evidence" value="ECO:0007669"/>
    <property type="project" value="UniProtKB-UniRule"/>
</dbReference>
<dbReference type="FunCoup" id="K9TLD8">
    <property type="interactions" value="250"/>
</dbReference>
<dbReference type="PANTHER" id="PTHR21198:SF2">
    <property type="entry name" value="GLUTAMATE RACEMASE"/>
    <property type="match status" value="1"/>
</dbReference>
<protein>
    <recommendedName>
        <fullName evidence="7 8">Glutamate racemase</fullName>
        <ecNumber evidence="2 8">5.1.1.3</ecNumber>
    </recommendedName>
</protein>
<sequence length="323" mass="35290">MSNFFESDLRPLHDDYPGQSDGFVRNTGSSDYLSSSIAGSPPYPPGANGHNQRPRIGVFDSGLGGLTVLRELYRQLPQESVLYFGDTARLPYGTRSQAEIVQFVREILHWMMTENVKMVIMACNTSSALALETVQAEFPVPMLGVILPGARAAVSQGRRIGVIATPATAASNAYRRAIQEMNAESRVWQVGCPEFVPLIEGNLINDPYTMEVAREYLAPLQEQQIDTLVYGCTHYPLLAPVFKSILPSSVQLVDPAVHVVAAAARELEMLGLRETRPALPTRFTVSGCAQEFAQRAVHLLGCTPVVEKVCLPVLEGQPLPVEP</sequence>
<dbReference type="PROSITE" id="PS00924">
    <property type="entry name" value="ASP_GLU_RACEMASE_2"/>
    <property type="match status" value="1"/>
</dbReference>
<dbReference type="KEGG" id="oac:Oscil6304_4153"/>
<feature type="region of interest" description="Disordered" evidence="9">
    <location>
        <begin position="32"/>
        <end position="54"/>
    </location>
</feature>
<dbReference type="InterPro" id="IPR001920">
    <property type="entry name" value="Asp/Glu_race"/>
</dbReference>
<keyword evidence="11" id="KW-1185">Reference proteome</keyword>
<feature type="binding site" evidence="8">
    <location>
        <begin position="60"/>
        <end position="61"/>
    </location>
    <ligand>
        <name>substrate</name>
    </ligand>
</feature>
<keyword evidence="3 8" id="KW-0133">Cell shape</keyword>
<keyword evidence="5 8" id="KW-0413">Isomerase</keyword>
<gene>
    <name evidence="8" type="primary">murI</name>
    <name evidence="10" type="ORF">Oscil6304_4153</name>
</gene>
<evidence type="ECO:0000313" key="11">
    <source>
        <dbReference type="Proteomes" id="UP000010367"/>
    </source>
</evidence>
<dbReference type="InterPro" id="IPR033134">
    <property type="entry name" value="Asp/Glu_racemase_AS_2"/>
</dbReference>
<comment type="pathway">
    <text evidence="8">Cell wall biogenesis; peptidoglycan biosynthesis.</text>
</comment>
<evidence type="ECO:0000256" key="8">
    <source>
        <dbReference type="HAMAP-Rule" id="MF_00258"/>
    </source>
</evidence>
<keyword evidence="6 8" id="KW-0961">Cell wall biogenesis/degradation</keyword>
<evidence type="ECO:0000256" key="5">
    <source>
        <dbReference type="ARBA" id="ARBA00023235"/>
    </source>
</evidence>
<dbReference type="UniPathway" id="UPA00219"/>
<evidence type="ECO:0000256" key="9">
    <source>
        <dbReference type="SAM" id="MobiDB-lite"/>
    </source>
</evidence>
<dbReference type="Proteomes" id="UP000010367">
    <property type="component" value="Chromosome"/>
</dbReference>
<dbReference type="STRING" id="56110.Oscil6304_4153"/>
<dbReference type="Gene3D" id="3.40.50.1860">
    <property type="match status" value="2"/>
</dbReference>
<evidence type="ECO:0000256" key="2">
    <source>
        <dbReference type="ARBA" id="ARBA00013090"/>
    </source>
</evidence>
<evidence type="ECO:0000256" key="6">
    <source>
        <dbReference type="ARBA" id="ARBA00023316"/>
    </source>
</evidence>
<organism evidence="10 11">
    <name type="scientific">Oscillatoria acuminata PCC 6304</name>
    <dbReference type="NCBI Taxonomy" id="56110"/>
    <lineage>
        <taxon>Bacteria</taxon>
        <taxon>Bacillati</taxon>
        <taxon>Cyanobacteriota</taxon>
        <taxon>Cyanophyceae</taxon>
        <taxon>Oscillatoriophycideae</taxon>
        <taxon>Oscillatoriales</taxon>
        <taxon>Oscillatoriaceae</taxon>
        <taxon>Oscillatoria</taxon>
    </lineage>
</organism>
<evidence type="ECO:0000256" key="4">
    <source>
        <dbReference type="ARBA" id="ARBA00022984"/>
    </source>
</evidence>
<comment type="similarity">
    <text evidence="8">Belongs to the aspartate/glutamate racemases family.</text>
</comment>
<dbReference type="PATRIC" id="fig|56110.3.peg.5029"/>
<dbReference type="eggNOG" id="COG0796">
    <property type="taxonomic scope" value="Bacteria"/>
</dbReference>
<dbReference type="AlphaFoldDB" id="K9TLD8"/>
<comment type="catalytic activity">
    <reaction evidence="1 8">
        <text>L-glutamate = D-glutamate</text>
        <dbReference type="Rhea" id="RHEA:12813"/>
        <dbReference type="ChEBI" id="CHEBI:29985"/>
        <dbReference type="ChEBI" id="CHEBI:29986"/>
        <dbReference type="EC" id="5.1.1.3"/>
    </reaction>
</comment>
<dbReference type="NCBIfam" id="TIGR00067">
    <property type="entry name" value="glut_race"/>
    <property type="match status" value="1"/>
</dbReference>
<evidence type="ECO:0000256" key="1">
    <source>
        <dbReference type="ARBA" id="ARBA00001602"/>
    </source>
</evidence>
<dbReference type="InterPro" id="IPR004391">
    <property type="entry name" value="Glu_race"/>
</dbReference>
<dbReference type="InterPro" id="IPR015942">
    <property type="entry name" value="Asp/Glu/hydantoin_racemase"/>
</dbReference>
<dbReference type="GO" id="GO:0009252">
    <property type="term" value="P:peptidoglycan biosynthetic process"/>
    <property type="evidence" value="ECO:0007669"/>
    <property type="project" value="UniProtKB-UniRule"/>
</dbReference>
<evidence type="ECO:0000313" key="10">
    <source>
        <dbReference type="EMBL" id="AFY83682.1"/>
    </source>
</evidence>
<dbReference type="PROSITE" id="PS00923">
    <property type="entry name" value="ASP_GLU_RACEMASE_1"/>
    <property type="match status" value="1"/>
</dbReference>
<dbReference type="FunFam" id="3.40.50.1860:FF:000002">
    <property type="entry name" value="Glutamate racemase"/>
    <property type="match status" value="1"/>
</dbReference>
<evidence type="ECO:0000256" key="3">
    <source>
        <dbReference type="ARBA" id="ARBA00022960"/>
    </source>
</evidence>
<dbReference type="Pfam" id="PF01177">
    <property type="entry name" value="Asp_Glu_race"/>
    <property type="match status" value="1"/>
</dbReference>
<dbReference type="EMBL" id="CP003607">
    <property type="protein sequence ID" value="AFY83682.1"/>
    <property type="molecule type" value="Genomic_DNA"/>
</dbReference>
<dbReference type="PANTHER" id="PTHR21198">
    <property type="entry name" value="GLUTAMATE RACEMASE"/>
    <property type="match status" value="1"/>
</dbReference>
<feature type="binding site" evidence="8">
    <location>
        <begin position="124"/>
        <end position="125"/>
    </location>
    <ligand>
        <name>substrate</name>
    </ligand>
</feature>
<feature type="binding site" evidence="8">
    <location>
        <begin position="233"/>
        <end position="234"/>
    </location>
    <ligand>
        <name>substrate</name>
    </ligand>
</feature>